<organism evidence="2 3">
    <name type="scientific">Parelaphostrongylus tenuis</name>
    <name type="common">Meningeal worm</name>
    <dbReference type="NCBI Taxonomy" id="148309"/>
    <lineage>
        <taxon>Eukaryota</taxon>
        <taxon>Metazoa</taxon>
        <taxon>Ecdysozoa</taxon>
        <taxon>Nematoda</taxon>
        <taxon>Chromadorea</taxon>
        <taxon>Rhabditida</taxon>
        <taxon>Rhabditina</taxon>
        <taxon>Rhabditomorpha</taxon>
        <taxon>Strongyloidea</taxon>
        <taxon>Metastrongylidae</taxon>
        <taxon>Parelaphostrongylus</taxon>
    </lineage>
</organism>
<reference evidence="2" key="1">
    <citation type="submission" date="2021-06" db="EMBL/GenBank/DDBJ databases">
        <title>Parelaphostrongylus tenuis whole genome reference sequence.</title>
        <authorList>
            <person name="Garwood T.J."/>
            <person name="Larsen P.A."/>
            <person name="Fountain-Jones N.M."/>
            <person name="Garbe J.R."/>
            <person name="Macchietto M.G."/>
            <person name="Kania S.A."/>
            <person name="Gerhold R.W."/>
            <person name="Richards J.E."/>
            <person name="Wolf T.M."/>
        </authorList>
    </citation>
    <scope>NUCLEOTIDE SEQUENCE</scope>
    <source>
        <strain evidence="2">MNPRO001-30</strain>
        <tissue evidence="2">Meninges</tissue>
    </source>
</reference>
<evidence type="ECO:0000313" key="2">
    <source>
        <dbReference type="EMBL" id="KAJ1351073.1"/>
    </source>
</evidence>
<sequence length="84" mass="9420">MWSAESSQSMRISTVSVNKSLSIAKANQSEYCTVKSSEFHGRITINTTEISMKELEKKYQYLKAGGHYIPQDCKARNRVSISVG</sequence>
<evidence type="ECO:0000259" key="1">
    <source>
        <dbReference type="Pfam" id="PF13733"/>
    </source>
</evidence>
<protein>
    <recommendedName>
        <fullName evidence="1">Galactosyltransferase N-terminal domain-containing protein</fullName>
    </recommendedName>
</protein>
<evidence type="ECO:0000313" key="3">
    <source>
        <dbReference type="Proteomes" id="UP001196413"/>
    </source>
</evidence>
<gene>
    <name evidence="2" type="ORF">KIN20_007015</name>
</gene>
<dbReference type="InterPro" id="IPR029044">
    <property type="entry name" value="Nucleotide-diphossugar_trans"/>
</dbReference>
<dbReference type="Gene3D" id="3.90.550.10">
    <property type="entry name" value="Spore Coat Polysaccharide Biosynthesis Protein SpsA, Chain A"/>
    <property type="match status" value="1"/>
</dbReference>
<accession>A0AAD5QGI0</accession>
<keyword evidence="3" id="KW-1185">Reference proteome</keyword>
<dbReference type="AlphaFoldDB" id="A0AAD5QGI0"/>
<name>A0AAD5QGI0_PARTN</name>
<dbReference type="Pfam" id="PF13733">
    <property type="entry name" value="Glyco_transf_7N"/>
    <property type="match status" value="1"/>
</dbReference>
<dbReference type="Proteomes" id="UP001196413">
    <property type="component" value="Unassembled WGS sequence"/>
</dbReference>
<feature type="domain" description="Galactosyltransferase N-terminal" evidence="1">
    <location>
        <begin position="32"/>
        <end position="82"/>
    </location>
</feature>
<proteinExistence type="predicted"/>
<comment type="caution">
    <text evidence="2">The sequence shown here is derived from an EMBL/GenBank/DDBJ whole genome shotgun (WGS) entry which is preliminary data.</text>
</comment>
<dbReference type="EMBL" id="JAHQIW010000997">
    <property type="protein sequence ID" value="KAJ1351073.1"/>
    <property type="molecule type" value="Genomic_DNA"/>
</dbReference>
<dbReference type="InterPro" id="IPR027995">
    <property type="entry name" value="Galactosyl_T_N"/>
</dbReference>